<reference evidence="4 5" key="1">
    <citation type="submission" date="2022-12" db="EMBL/GenBank/DDBJ databases">
        <title>Sphingomonas abieness sp. nov., an endophytic bacterium isolated from Abies koreana.</title>
        <authorList>
            <person name="Jiang L."/>
            <person name="Lee J."/>
        </authorList>
    </citation>
    <scope>NUCLEOTIDE SEQUENCE [LARGE SCALE GENOMIC DNA]</scope>
    <source>
        <strain evidence="5">PAMB 00755</strain>
    </source>
</reference>
<name>A0ABY7NS33_9SPHN</name>
<evidence type="ECO:0000256" key="1">
    <source>
        <dbReference type="ARBA" id="ARBA00023284"/>
    </source>
</evidence>
<dbReference type="Gene3D" id="3.40.30.10">
    <property type="entry name" value="Glutaredoxin"/>
    <property type="match status" value="1"/>
</dbReference>
<keyword evidence="2" id="KW-0732">Signal</keyword>
<dbReference type="Pfam" id="PF00578">
    <property type="entry name" value="AhpC-TSA"/>
    <property type="match status" value="1"/>
</dbReference>
<dbReference type="InterPro" id="IPR013766">
    <property type="entry name" value="Thioredoxin_domain"/>
</dbReference>
<keyword evidence="1" id="KW-0676">Redox-active center</keyword>
<dbReference type="InterPro" id="IPR050553">
    <property type="entry name" value="Thioredoxin_ResA/DsbE_sf"/>
</dbReference>
<dbReference type="PANTHER" id="PTHR42852:SF17">
    <property type="entry name" value="THIOREDOXIN-LIKE PROTEIN HI_1115"/>
    <property type="match status" value="1"/>
</dbReference>
<feature type="domain" description="Thioredoxin" evidence="3">
    <location>
        <begin position="28"/>
        <end position="164"/>
    </location>
</feature>
<dbReference type="CDD" id="cd02966">
    <property type="entry name" value="TlpA_like_family"/>
    <property type="match status" value="1"/>
</dbReference>
<keyword evidence="5" id="KW-1185">Reference proteome</keyword>
<protein>
    <submittedName>
        <fullName evidence="4">TlpA disulfide reductase family protein</fullName>
    </submittedName>
</protein>
<evidence type="ECO:0000256" key="2">
    <source>
        <dbReference type="SAM" id="SignalP"/>
    </source>
</evidence>
<dbReference type="SUPFAM" id="SSF52833">
    <property type="entry name" value="Thioredoxin-like"/>
    <property type="match status" value="1"/>
</dbReference>
<feature type="signal peptide" evidence="2">
    <location>
        <begin position="1"/>
        <end position="24"/>
    </location>
</feature>
<evidence type="ECO:0000313" key="4">
    <source>
        <dbReference type="EMBL" id="WBO23610.1"/>
    </source>
</evidence>
<evidence type="ECO:0000259" key="3">
    <source>
        <dbReference type="PROSITE" id="PS51352"/>
    </source>
</evidence>
<proteinExistence type="predicted"/>
<dbReference type="EMBL" id="CP115174">
    <property type="protein sequence ID" value="WBO23610.1"/>
    <property type="molecule type" value="Genomic_DNA"/>
</dbReference>
<gene>
    <name evidence="4" type="ORF">PBT88_05670</name>
</gene>
<feature type="chain" id="PRO_5047470120" evidence="2">
    <location>
        <begin position="25"/>
        <end position="174"/>
    </location>
</feature>
<dbReference type="PANTHER" id="PTHR42852">
    <property type="entry name" value="THIOL:DISULFIDE INTERCHANGE PROTEIN DSBE"/>
    <property type="match status" value="1"/>
</dbReference>
<organism evidence="4 5">
    <name type="scientific">Sphingomonas abietis</name>
    <dbReference type="NCBI Taxonomy" id="3012344"/>
    <lineage>
        <taxon>Bacteria</taxon>
        <taxon>Pseudomonadati</taxon>
        <taxon>Pseudomonadota</taxon>
        <taxon>Alphaproteobacteria</taxon>
        <taxon>Sphingomonadales</taxon>
        <taxon>Sphingomonadaceae</taxon>
        <taxon>Sphingomonas</taxon>
    </lineage>
</organism>
<dbReference type="InterPro" id="IPR000866">
    <property type="entry name" value="AhpC/TSA"/>
</dbReference>
<dbReference type="Proteomes" id="UP001210865">
    <property type="component" value="Chromosome"/>
</dbReference>
<dbReference type="InterPro" id="IPR017937">
    <property type="entry name" value="Thioredoxin_CS"/>
</dbReference>
<dbReference type="InterPro" id="IPR036249">
    <property type="entry name" value="Thioredoxin-like_sf"/>
</dbReference>
<sequence length="174" mass="18568">MAVRKVSGFTVAAVLLSTMIGASAANALHPGQAAPAYMVTMFDKQKITSDQLRGQVVMINLWATWCGPCKRELPAIDAYYRQHAKDGLRVFAVATEDSVPDYMLKPLSAMLAFPLAHRVSGSAFQTLGGVPTSYIIDRAGVVRYAKADAFDQQTLDAVVGPLLAEPAPAVTAAR</sequence>
<dbReference type="RefSeq" id="WP_270078242.1">
    <property type="nucleotide sequence ID" value="NZ_CP115174.1"/>
</dbReference>
<dbReference type="PROSITE" id="PS00194">
    <property type="entry name" value="THIOREDOXIN_1"/>
    <property type="match status" value="1"/>
</dbReference>
<evidence type="ECO:0000313" key="5">
    <source>
        <dbReference type="Proteomes" id="UP001210865"/>
    </source>
</evidence>
<accession>A0ABY7NS33</accession>
<dbReference type="PROSITE" id="PS51352">
    <property type="entry name" value="THIOREDOXIN_2"/>
    <property type="match status" value="1"/>
</dbReference>